<dbReference type="EMBL" id="JAKJXP020000032">
    <property type="protein sequence ID" value="KAK7753069.1"/>
    <property type="molecule type" value="Genomic_DNA"/>
</dbReference>
<evidence type="ECO:0000256" key="2">
    <source>
        <dbReference type="SAM" id="Phobius"/>
    </source>
</evidence>
<evidence type="ECO:0000256" key="3">
    <source>
        <dbReference type="SAM" id="SignalP"/>
    </source>
</evidence>
<evidence type="ECO:0008006" key="6">
    <source>
        <dbReference type="Google" id="ProtNLM"/>
    </source>
</evidence>
<organism evidence="4 5">
    <name type="scientific">Diatrype stigma</name>
    <dbReference type="NCBI Taxonomy" id="117547"/>
    <lineage>
        <taxon>Eukaryota</taxon>
        <taxon>Fungi</taxon>
        <taxon>Dikarya</taxon>
        <taxon>Ascomycota</taxon>
        <taxon>Pezizomycotina</taxon>
        <taxon>Sordariomycetes</taxon>
        <taxon>Xylariomycetidae</taxon>
        <taxon>Xylariales</taxon>
        <taxon>Diatrypaceae</taxon>
        <taxon>Diatrype</taxon>
    </lineage>
</organism>
<feature type="transmembrane region" description="Helical" evidence="2">
    <location>
        <begin position="420"/>
        <end position="443"/>
    </location>
</feature>
<feature type="signal peptide" evidence="3">
    <location>
        <begin position="1"/>
        <end position="29"/>
    </location>
</feature>
<dbReference type="Proteomes" id="UP001320420">
    <property type="component" value="Unassembled WGS sequence"/>
</dbReference>
<feature type="region of interest" description="Disordered" evidence="1">
    <location>
        <begin position="460"/>
        <end position="480"/>
    </location>
</feature>
<dbReference type="AlphaFoldDB" id="A0AAN9UPW4"/>
<protein>
    <recommendedName>
        <fullName evidence="6">Fucose-specific lectin</fullName>
    </recommendedName>
</protein>
<keyword evidence="2" id="KW-1133">Transmembrane helix</keyword>
<dbReference type="SUPFAM" id="SSF89372">
    <property type="entry name" value="Fucose-specific lectin"/>
    <property type="match status" value="1"/>
</dbReference>
<feature type="region of interest" description="Disordered" evidence="1">
    <location>
        <begin position="388"/>
        <end position="413"/>
    </location>
</feature>
<accession>A0AAN9UPW4</accession>
<feature type="compositionally biased region" description="Polar residues" evidence="1">
    <location>
        <begin position="388"/>
        <end position="402"/>
    </location>
</feature>
<evidence type="ECO:0000313" key="5">
    <source>
        <dbReference type="Proteomes" id="UP001320420"/>
    </source>
</evidence>
<keyword evidence="2" id="KW-0812">Transmembrane</keyword>
<keyword evidence="3" id="KW-0732">Signal</keyword>
<feature type="chain" id="PRO_5042881850" description="Fucose-specific lectin" evidence="3">
    <location>
        <begin position="30"/>
        <end position="530"/>
    </location>
</feature>
<keyword evidence="2" id="KW-0472">Membrane</keyword>
<keyword evidence="5" id="KW-1185">Reference proteome</keyword>
<gene>
    <name evidence="4" type="ORF">SLS62_005019</name>
</gene>
<evidence type="ECO:0000256" key="1">
    <source>
        <dbReference type="SAM" id="MobiDB-lite"/>
    </source>
</evidence>
<reference evidence="4 5" key="1">
    <citation type="submission" date="2024-02" db="EMBL/GenBank/DDBJ databases">
        <title>De novo assembly and annotation of 12 fungi associated with fruit tree decline syndrome in Ontario, Canada.</title>
        <authorList>
            <person name="Sulman M."/>
            <person name="Ellouze W."/>
            <person name="Ilyukhin E."/>
        </authorList>
    </citation>
    <scope>NUCLEOTIDE SEQUENCE [LARGE SCALE GENOMIC DNA]</scope>
    <source>
        <strain evidence="4 5">M11/M66-122</strain>
    </source>
</reference>
<evidence type="ECO:0000313" key="4">
    <source>
        <dbReference type="EMBL" id="KAK7753069.1"/>
    </source>
</evidence>
<sequence>MSFSFGGSSITPALTLVVWLWLLPALVHGDAINAWIVDALEFPHVVMHDDAAGKIFYSLCNSSSAPIFPADESAAFDLKFPPLNGTGVAGFGYTDTTHGITAQFFYQTDDGGIVDASFYCDSATGKYTPSDKQWVVSTGVEGLPAIRQPSSIEALPMGASAGQRIYFRDADNQPAVLGYHPDFEKWQFDGYVLQTNLSSYSGSIGAAILDTQNVTLALAVGNDIGISRLGESDWILTGLPVPIFADPQDGSEDVVRMTNETDPGNFTLWLNQTDSQDWSLDAFDSSAVNLGVAFSARGTLSVFYIGDNGVLHQINQTDRADDSWNRAEQQGPERWPVADVDNANFGMAQDFSNDKIWIYYMSGESMTQIYQSSSGVWELAVALARSSNDTSQDTANGGSNPTDGGEGSSRNEGMARGVRIGVGIGISLGVLALGGIIGTLSWYCRRRTARNNIAELPGSIRGARSPAHPTENQWGASRDQQRYPVEKHGDELFELPLQGQRHEMENTQLSELPDDVVYEMPGDTFLRPQT</sequence>
<proteinExistence type="predicted"/>
<comment type="caution">
    <text evidence="4">The sequence shown here is derived from an EMBL/GenBank/DDBJ whole genome shotgun (WGS) entry which is preliminary data.</text>
</comment>
<name>A0AAN9UPW4_9PEZI</name>